<evidence type="ECO:0000256" key="6">
    <source>
        <dbReference type="ARBA" id="ARBA00022728"/>
    </source>
</evidence>
<dbReference type="GO" id="GO:0031122">
    <property type="term" value="P:cytoplasmic microtubule organization"/>
    <property type="evidence" value="ECO:0007669"/>
    <property type="project" value="TreeGrafter"/>
</dbReference>
<dbReference type="EMBL" id="KZ987771">
    <property type="protein sequence ID" value="RKP14962.1"/>
    <property type="molecule type" value="Genomic_DNA"/>
</dbReference>
<sequence length="92" mass="10159">EKKLSNLACPDKWKEGSRNAKVGKDRKGNESKLPSGKKKDGMTPYGRRCRLCKGSLHQQGAHYCQACAYKKGICAMCGIKMLDVSSYTQSSK</sequence>
<evidence type="ECO:0000256" key="1">
    <source>
        <dbReference type="ARBA" id="ARBA00004496"/>
    </source>
</evidence>
<dbReference type="GO" id="GO:0006397">
    <property type="term" value="P:mRNA processing"/>
    <property type="evidence" value="ECO:0007669"/>
    <property type="project" value="UniProtKB-KW"/>
</dbReference>
<dbReference type="OrthoDB" id="147332at2759"/>
<name>A0A4P9Y853_9FUNG</name>
<protein>
    <recommendedName>
        <fullName evidence="3">Cysteine-rich PDZ-binding protein</fullName>
    </recommendedName>
    <alternativeName>
        <fullName evidence="8">Cysteine-rich interactor of PDZ three</fullName>
    </alternativeName>
</protein>
<evidence type="ECO:0000256" key="8">
    <source>
        <dbReference type="ARBA" id="ARBA00032518"/>
    </source>
</evidence>
<dbReference type="GO" id="GO:0008380">
    <property type="term" value="P:RNA splicing"/>
    <property type="evidence" value="ECO:0007669"/>
    <property type="project" value="UniProtKB-KW"/>
</dbReference>
<keyword evidence="6" id="KW-0747">Spliceosome</keyword>
<evidence type="ECO:0000256" key="7">
    <source>
        <dbReference type="ARBA" id="ARBA00023187"/>
    </source>
</evidence>
<dbReference type="PANTHER" id="PTHR11805">
    <property type="entry name" value="CYSTEINE-RICH PDZ-BINDING PROTEIN"/>
    <property type="match status" value="1"/>
</dbReference>
<evidence type="ECO:0000313" key="10">
    <source>
        <dbReference type="EMBL" id="RKP14962.1"/>
    </source>
</evidence>
<evidence type="ECO:0000256" key="3">
    <source>
        <dbReference type="ARBA" id="ARBA00018615"/>
    </source>
</evidence>
<evidence type="ECO:0000313" key="11">
    <source>
        <dbReference type="Proteomes" id="UP000267251"/>
    </source>
</evidence>
<organism evidence="10 11">
    <name type="scientific">Piptocephalis cylindrospora</name>
    <dbReference type="NCBI Taxonomy" id="1907219"/>
    <lineage>
        <taxon>Eukaryota</taxon>
        <taxon>Fungi</taxon>
        <taxon>Fungi incertae sedis</taxon>
        <taxon>Zoopagomycota</taxon>
        <taxon>Zoopagomycotina</taxon>
        <taxon>Zoopagomycetes</taxon>
        <taxon>Zoopagales</taxon>
        <taxon>Piptocephalidaceae</taxon>
        <taxon>Piptocephalis</taxon>
    </lineage>
</organism>
<feature type="region of interest" description="Disordered" evidence="9">
    <location>
        <begin position="1"/>
        <end position="42"/>
    </location>
</feature>
<keyword evidence="4" id="KW-0963">Cytoplasm</keyword>
<keyword evidence="7" id="KW-0508">mRNA splicing</keyword>
<dbReference type="Pfam" id="PF10235">
    <property type="entry name" value="Cript"/>
    <property type="match status" value="1"/>
</dbReference>
<dbReference type="GO" id="GO:0005737">
    <property type="term" value="C:cytoplasm"/>
    <property type="evidence" value="ECO:0007669"/>
    <property type="project" value="UniProtKB-SubCell"/>
</dbReference>
<dbReference type="GO" id="GO:0008017">
    <property type="term" value="F:microtubule binding"/>
    <property type="evidence" value="ECO:0007669"/>
    <property type="project" value="TreeGrafter"/>
</dbReference>
<evidence type="ECO:0000256" key="5">
    <source>
        <dbReference type="ARBA" id="ARBA00022664"/>
    </source>
</evidence>
<gene>
    <name evidence="10" type="ORF">BJ684DRAFT_7786</name>
</gene>
<dbReference type="Proteomes" id="UP000267251">
    <property type="component" value="Unassembled WGS sequence"/>
</dbReference>
<dbReference type="GO" id="GO:0005681">
    <property type="term" value="C:spliceosomal complex"/>
    <property type="evidence" value="ECO:0007669"/>
    <property type="project" value="UniProtKB-KW"/>
</dbReference>
<feature type="compositionally biased region" description="Basic and acidic residues" evidence="9">
    <location>
        <begin position="11"/>
        <end position="30"/>
    </location>
</feature>
<comment type="similarity">
    <text evidence="2">Belongs to the CRIPT family.</text>
</comment>
<reference evidence="11" key="1">
    <citation type="journal article" date="2018" name="Nat. Microbiol.">
        <title>Leveraging single-cell genomics to expand the fungal tree of life.</title>
        <authorList>
            <person name="Ahrendt S.R."/>
            <person name="Quandt C.A."/>
            <person name="Ciobanu D."/>
            <person name="Clum A."/>
            <person name="Salamov A."/>
            <person name="Andreopoulos B."/>
            <person name="Cheng J.F."/>
            <person name="Woyke T."/>
            <person name="Pelin A."/>
            <person name="Henrissat B."/>
            <person name="Reynolds N.K."/>
            <person name="Benny G.L."/>
            <person name="Smith M.E."/>
            <person name="James T.Y."/>
            <person name="Grigoriev I.V."/>
        </authorList>
    </citation>
    <scope>NUCLEOTIDE SEQUENCE [LARGE SCALE GENOMIC DNA]</scope>
</reference>
<proteinExistence type="inferred from homology"/>
<evidence type="ECO:0000256" key="4">
    <source>
        <dbReference type="ARBA" id="ARBA00022490"/>
    </source>
</evidence>
<feature type="non-terminal residue" evidence="10">
    <location>
        <position position="1"/>
    </location>
</feature>
<evidence type="ECO:0000256" key="9">
    <source>
        <dbReference type="SAM" id="MobiDB-lite"/>
    </source>
</evidence>
<accession>A0A4P9Y853</accession>
<comment type="subcellular location">
    <subcellularLocation>
        <location evidence="1">Cytoplasm</location>
    </subcellularLocation>
</comment>
<keyword evidence="5" id="KW-0507">mRNA processing</keyword>
<dbReference type="AlphaFoldDB" id="A0A4P9Y853"/>
<keyword evidence="11" id="KW-1185">Reference proteome</keyword>
<dbReference type="InterPro" id="IPR019367">
    <property type="entry name" value="PDZ-binding_CRIPT"/>
</dbReference>
<evidence type="ECO:0000256" key="2">
    <source>
        <dbReference type="ARBA" id="ARBA00009021"/>
    </source>
</evidence>
<dbReference type="PANTHER" id="PTHR11805:SF1">
    <property type="entry name" value="CYSTEINE-RICH PDZ-BINDING PROTEIN"/>
    <property type="match status" value="1"/>
</dbReference>